<name>A0A508WT87_9HYPH</name>
<evidence type="ECO:0000259" key="1">
    <source>
        <dbReference type="Pfam" id="PF03479"/>
    </source>
</evidence>
<dbReference type="Pfam" id="PF03479">
    <property type="entry name" value="PCC"/>
    <property type="match status" value="1"/>
</dbReference>
<organism evidence="2">
    <name type="scientific">Sinorhizobium medicae</name>
    <dbReference type="NCBI Taxonomy" id="110321"/>
    <lineage>
        <taxon>Bacteria</taxon>
        <taxon>Pseudomonadati</taxon>
        <taxon>Pseudomonadota</taxon>
        <taxon>Alphaproteobacteria</taxon>
        <taxon>Hyphomicrobiales</taxon>
        <taxon>Rhizobiaceae</taxon>
        <taxon>Sinorhizobium/Ensifer group</taxon>
        <taxon>Sinorhizobium</taxon>
    </lineage>
</organism>
<accession>A0A508WT87</accession>
<protein>
    <recommendedName>
        <fullName evidence="1">PPC domain-containing protein</fullName>
    </recommendedName>
</protein>
<feature type="domain" description="PPC" evidence="1">
    <location>
        <begin position="179"/>
        <end position="285"/>
    </location>
</feature>
<dbReference type="SUPFAM" id="SSF117856">
    <property type="entry name" value="AF0104/ALDC/Ptd012-like"/>
    <property type="match status" value="2"/>
</dbReference>
<dbReference type="AlphaFoldDB" id="A0A508WT87"/>
<dbReference type="InterPro" id="IPR005175">
    <property type="entry name" value="PPC_dom"/>
</dbReference>
<dbReference type="Gene3D" id="3.30.1330.80">
    <property type="entry name" value="Hypothetical protein, similar to alpha- acetolactate decarboxylase, domain 2"/>
    <property type="match status" value="2"/>
</dbReference>
<dbReference type="Proteomes" id="UP000507954">
    <property type="component" value="Unassembled WGS sequence"/>
</dbReference>
<sequence>MMMRRILQPGAPLAPRVLSLECHAERMRLTFKPNRNVLDAVHEALAETGFDSAIIQVRGGSFEPLAYVTPTLDGGGLHAAWYSDIHAPKGPAIIEGLVMTFGRRDGEPFLHAHGVWRHEDGFRGAGHVMPKDTQFGGPVEAEAWVLSGAIMDQLEDSETRFRLFTPVPHSAASATASRRAVLCRMKPNEPIHQAIERTAGEHGIERASLHGIGSLVGCTFTDGRIMESAASELLIRKGTLSPDQNGKAEARLDIAIVDTERAIYEGEIANGTDAVCITFELLIVEE</sequence>
<proteinExistence type="predicted"/>
<dbReference type="EMBL" id="CABFNB010000079">
    <property type="protein sequence ID" value="VTZ60564.1"/>
    <property type="molecule type" value="Genomic_DNA"/>
</dbReference>
<gene>
    <name evidence="2" type="ORF">EMEDMD4_170057</name>
</gene>
<reference evidence="2" key="1">
    <citation type="submission" date="2019-06" db="EMBL/GenBank/DDBJ databases">
        <authorList>
            <person name="Le Quere A."/>
            <person name="Colella S."/>
        </authorList>
    </citation>
    <scope>NUCLEOTIDE SEQUENCE</scope>
    <source>
        <strain evidence="2">EmedicaeMD41</strain>
    </source>
</reference>
<evidence type="ECO:0000313" key="2">
    <source>
        <dbReference type="EMBL" id="VTZ60564.1"/>
    </source>
</evidence>